<dbReference type="HOGENOM" id="CLU_046500_0_2_1"/>
<proteinExistence type="predicted"/>
<evidence type="ECO:0000313" key="6">
    <source>
        <dbReference type="Proteomes" id="UP000019132"/>
    </source>
</evidence>
<keyword evidence="4" id="KW-0732">Signal</keyword>
<keyword evidence="2" id="KW-0186">Copper</keyword>
<feature type="chain" id="PRO_5003872166" evidence="4">
    <location>
        <begin position="19"/>
        <end position="267"/>
    </location>
</feature>
<protein>
    <submittedName>
        <fullName evidence="5">Uncharacterized protein</fullName>
    </submittedName>
</protein>
<evidence type="ECO:0000256" key="2">
    <source>
        <dbReference type="ARBA" id="ARBA00023008"/>
    </source>
</evidence>
<reference evidence="5" key="3">
    <citation type="submission" date="2015-02" db="UniProtKB">
        <authorList>
            <consortium name="EnsemblProtists"/>
        </authorList>
    </citation>
    <scope>IDENTIFICATION</scope>
    <source>
        <strain evidence="5">DAOM BR144</strain>
    </source>
</reference>
<dbReference type="EnsemblProtists" id="PYU1_T005880">
    <property type="protein sequence ID" value="PYU1_T005880"/>
    <property type="gene ID" value="PYU1_G005868"/>
</dbReference>
<dbReference type="AlphaFoldDB" id="K3WLN8"/>
<dbReference type="PANTHER" id="PTHR36575:SF2">
    <property type="entry name" value="CHITIN-BINDING TYPE-4 DOMAIN-CONTAINING PROTEIN-RELATED"/>
    <property type="match status" value="1"/>
</dbReference>
<sequence length="267" mass="28871">MKVFAVASLALAAQQVSAHGYISSPAARFQPGAMQTNYVKTISESINPAFAGKKWNDNPEANAKMFTTAFASSSYKSLREMLDSAVPDCGFTLTDGTPVDVSSLKSMKWQNDQEQKGFIDSHHGPCELWIDDTKIMHSDDCRADYTAYPAEIPVDYSVCKGKCQLTFYWLALHEPNWQIYKQCVPIQNGSGGGSSSTPATTTKAPSTNKPAATTVAPATGGDDEYDDEYSTPAPSTQTPPAAATPSATKKACKGKSRRMTENLRKQD</sequence>
<dbReference type="PANTHER" id="PTHR36575">
    <property type="entry name" value="BINDING PROTEIN, PUTATIVE (AFU_ORTHOLOGUE AFUA_1G14430)-RELATED"/>
    <property type="match status" value="1"/>
</dbReference>
<organism evidence="5 6">
    <name type="scientific">Globisporangium ultimum (strain ATCC 200006 / CBS 805.95 / DAOM BR144)</name>
    <name type="common">Pythium ultimum</name>
    <dbReference type="NCBI Taxonomy" id="431595"/>
    <lineage>
        <taxon>Eukaryota</taxon>
        <taxon>Sar</taxon>
        <taxon>Stramenopiles</taxon>
        <taxon>Oomycota</taxon>
        <taxon>Peronosporomycetes</taxon>
        <taxon>Pythiales</taxon>
        <taxon>Pythiaceae</taxon>
        <taxon>Globisporangium</taxon>
    </lineage>
</organism>
<accession>K3WLN8</accession>
<evidence type="ECO:0000256" key="3">
    <source>
        <dbReference type="SAM" id="MobiDB-lite"/>
    </source>
</evidence>
<evidence type="ECO:0000313" key="5">
    <source>
        <dbReference type="EnsemblProtists" id="PYU1_T005880"/>
    </source>
</evidence>
<reference evidence="6" key="2">
    <citation type="submission" date="2010-04" db="EMBL/GenBank/DDBJ databases">
        <authorList>
            <person name="Buell R."/>
            <person name="Hamilton J."/>
            <person name="Hostetler J."/>
        </authorList>
    </citation>
    <scope>NUCLEOTIDE SEQUENCE [LARGE SCALE GENOMIC DNA]</scope>
    <source>
        <strain evidence="6">DAOM:BR144</strain>
    </source>
</reference>
<feature type="region of interest" description="Disordered" evidence="3">
    <location>
        <begin position="189"/>
        <end position="267"/>
    </location>
</feature>
<dbReference type="InterPro" id="IPR052282">
    <property type="entry name" value="Starch-active_LPMO"/>
</dbReference>
<reference evidence="6" key="1">
    <citation type="journal article" date="2010" name="Genome Biol.">
        <title>Genome sequence of the necrotrophic plant pathogen Pythium ultimum reveals original pathogenicity mechanisms and effector repertoire.</title>
        <authorList>
            <person name="Levesque C.A."/>
            <person name="Brouwer H."/>
            <person name="Cano L."/>
            <person name="Hamilton J.P."/>
            <person name="Holt C."/>
            <person name="Huitema E."/>
            <person name="Raffaele S."/>
            <person name="Robideau G.P."/>
            <person name="Thines M."/>
            <person name="Win J."/>
            <person name="Zerillo M.M."/>
            <person name="Beakes G.W."/>
            <person name="Boore J.L."/>
            <person name="Busam D."/>
            <person name="Dumas B."/>
            <person name="Ferriera S."/>
            <person name="Fuerstenberg S.I."/>
            <person name="Gachon C.M."/>
            <person name="Gaulin E."/>
            <person name="Govers F."/>
            <person name="Grenville-Briggs L."/>
            <person name="Horner N."/>
            <person name="Hostetler J."/>
            <person name="Jiang R.H."/>
            <person name="Johnson J."/>
            <person name="Krajaejun T."/>
            <person name="Lin H."/>
            <person name="Meijer H.J."/>
            <person name="Moore B."/>
            <person name="Morris P."/>
            <person name="Phuntmart V."/>
            <person name="Puiu D."/>
            <person name="Shetty J."/>
            <person name="Stajich J.E."/>
            <person name="Tripathy S."/>
            <person name="Wawra S."/>
            <person name="van West P."/>
            <person name="Whitty B.R."/>
            <person name="Coutinho P.M."/>
            <person name="Henrissat B."/>
            <person name="Martin F."/>
            <person name="Thomas P.D."/>
            <person name="Tyler B.M."/>
            <person name="De Vries R.P."/>
            <person name="Kamoun S."/>
            <person name="Yandell M."/>
            <person name="Tisserat N."/>
            <person name="Buell C.R."/>
        </authorList>
    </citation>
    <scope>NUCLEOTIDE SEQUENCE</scope>
    <source>
        <strain evidence="6">DAOM:BR144</strain>
    </source>
</reference>
<evidence type="ECO:0000256" key="1">
    <source>
        <dbReference type="ARBA" id="ARBA00001973"/>
    </source>
</evidence>
<feature type="compositionally biased region" description="Low complexity" evidence="3">
    <location>
        <begin position="230"/>
        <end position="248"/>
    </location>
</feature>
<feature type="compositionally biased region" description="Low complexity" evidence="3">
    <location>
        <begin position="195"/>
        <end position="219"/>
    </location>
</feature>
<name>K3WLN8_GLOUD</name>
<keyword evidence="6" id="KW-1185">Reference proteome</keyword>
<dbReference type="InParanoid" id="K3WLN8"/>
<feature type="compositionally biased region" description="Basic and acidic residues" evidence="3">
    <location>
        <begin position="258"/>
        <end position="267"/>
    </location>
</feature>
<comment type="cofactor">
    <cofactor evidence="1">
        <name>Cu(2+)</name>
        <dbReference type="ChEBI" id="CHEBI:29036"/>
    </cofactor>
</comment>
<dbReference type="VEuPathDB" id="FungiDB:PYU1_G005868"/>
<feature type="signal peptide" evidence="4">
    <location>
        <begin position="1"/>
        <end position="18"/>
    </location>
</feature>
<evidence type="ECO:0000256" key="4">
    <source>
        <dbReference type="SAM" id="SignalP"/>
    </source>
</evidence>
<dbReference type="EMBL" id="GL376573">
    <property type="status" value="NOT_ANNOTATED_CDS"/>
    <property type="molecule type" value="Genomic_DNA"/>
</dbReference>
<dbReference type="eggNOG" id="ENOG502SJEV">
    <property type="taxonomic scope" value="Eukaryota"/>
</dbReference>
<dbReference type="Proteomes" id="UP000019132">
    <property type="component" value="Unassembled WGS sequence"/>
</dbReference>
<dbReference type="OMA" id="CELWIDD"/>